<dbReference type="PRINTS" id="PR01713">
    <property type="entry name" value="NUCEPIMERASE"/>
</dbReference>
<dbReference type="InterPro" id="IPR001509">
    <property type="entry name" value="Epimerase_deHydtase"/>
</dbReference>
<reference evidence="3" key="1">
    <citation type="journal article" date="2014" name="Int. J. Syst. Evol. Microbiol.">
        <title>Complete genome sequence of Corynebacterium casei LMG S-19264T (=DSM 44701T), isolated from a smear-ripened cheese.</title>
        <authorList>
            <consortium name="US DOE Joint Genome Institute (JGI-PGF)"/>
            <person name="Walter F."/>
            <person name="Albersmeier A."/>
            <person name="Kalinowski J."/>
            <person name="Ruckert C."/>
        </authorList>
    </citation>
    <scope>NUCLEOTIDE SEQUENCE</scope>
    <source>
        <strain evidence="3">CGMCC 1.14988</strain>
    </source>
</reference>
<dbReference type="AlphaFoldDB" id="A0A8J3EUY9"/>
<comment type="caution">
    <text evidence="3">The sequence shown here is derived from an EMBL/GenBank/DDBJ whole genome shotgun (WGS) entry which is preliminary data.</text>
</comment>
<dbReference type="InterPro" id="IPR036291">
    <property type="entry name" value="NAD(P)-bd_dom_sf"/>
</dbReference>
<dbReference type="Gene3D" id="3.90.25.10">
    <property type="entry name" value="UDP-galactose 4-epimerase, domain 1"/>
    <property type="match status" value="1"/>
</dbReference>
<evidence type="ECO:0000313" key="3">
    <source>
        <dbReference type="EMBL" id="GGI08628.1"/>
    </source>
</evidence>
<organism evidence="3 4">
    <name type="scientific">Egicoccus halophilus</name>
    <dbReference type="NCBI Taxonomy" id="1670830"/>
    <lineage>
        <taxon>Bacteria</taxon>
        <taxon>Bacillati</taxon>
        <taxon>Actinomycetota</taxon>
        <taxon>Nitriliruptoria</taxon>
        <taxon>Egicoccales</taxon>
        <taxon>Egicoccaceae</taxon>
        <taxon>Egicoccus</taxon>
    </lineage>
</organism>
<dbReference type="OrthoDB" id="9801785at2"/>
<evidence type="ECO:0000313" key="4">
    <source>
        <dbReference type="Proteomes" id="UP000650511"/>
    </source>
</evidence>
<evidence type="ECO:0000256" key="1">
    <source>
        <dbReference type="ARBA" id="ARBA00007637"/>
    </source>
</evidence>
<name>A0A8J3EUY9_9ACTN</name>
<dbReference type="PANTHER" id="PTHR43000">
    <property type="entry name" value="DTDP-D-GLUCOSE 4,6-DEHYDRATASE-RELATED"/>
    <property type="match status" value="1"/>
</dbReference>
<protein>
    <submittedName>
        <fullName evidence="3">Putative UDP-glucose epimerase YtcB</fullName>
    </submittedName>
</protein>
<dbReference type="Gene3D" id="3.40.50.720">
    <property type="entry name" value="NAD(P)-binding Rossmann-like Domain"/>
    <property type="match status" value="1"/>
</dbReference>
<evidence type="ECO:0000259" key="2">
    <source>
        <dbReference type="Pfam" id="PF01370"/>
    </source>
</evidence>
<feature type="domain" description="NAD-dependent epimerase/dehydratase" evidence="2">
    <location>
        <begin position="4"/>
        <end position="242"/>
    </location>
</feature>
<comment type="similarity">
    <text evidence="1">Belongs to the NAD(P)-dependent epimerase/dehydratase family.</text>
</comment>
<sequence length="316" mass="34068">MYAIVTGSAGFIGSHVSERLLAQGFDVHGVDCLTPYYDPDVKRGNLRELEANDRFTSVEADLRTADLEELIDGADVVYHLAAQPGVRGSWADGFQRYVEHNVLATQRLLEAARTTDLSRLVYASSSSVYGNAERYPCQESDEPSPHSPYGVTKMSAEHLCRAYADNFGLETVSLRYFTVYGPRQRPEMAASRLIESALTGEPFPLFGDGSAVRDFTYVGDIARATVDAGLADVPAGEVMNVGGGAPVSVAQLIDLVAEATGHEVPVDQHGASPGDVQRTGGDTSRVGEVLEWEPHTDLAEGVRRQVQAQSHELALA</sequence>
<proteinExistence type="inferred from homology"/>
<keyword evidence="4" id="KW-1185">Reference proteome</keyword>
<dbReference type="SUPFAM" id="SSF51735">
    <property type="entry name" value="NAD(P)-binding Rossmann-fold domains"/>
    <property type="match status" value="1"/>
</dbReference>
<dbReference type="Pfam" id="PF01370">
    <property type="entry name" value="Epimerase"/>
    <property type="match status" value="1"/>
</dbReference>
<dbReference type="Proteomes" id="UP000650511">
    <property type="component" value="Unassembled WGS sequence"/>
</dbReference>
<dbReference type="EMBL" id="BMHA01000012">
    <property type="protein sequence ID" value="GGI08628.1"/>
    <property type="molecule type" value="Genomic_DNA"/>
</dbReference>
<accession>A0A8J3EUY9</accession>
<dbReference type="RefSeq" id="WP_130650405.1">
    <property type="nucleotide sequence ID" value="NZ_BMHA01000012.1"/>
</dbReference>
<gene>
    <name evidence="3" type="primary">ytcB</name>
    <name evidence="3" type="ORF">GCM10011354_30030</name>
</gene>
<reference evidence="3" key="2">
    <citation type="submission" date="2020-09" db="EMBL/GenBank/DDBJ databases">
        <authorList>
            <person name="Sun Q."/>
            <person name="Zhou Y."/>
        </authorList>
    </citation>
    <scope>NUCLEOTIDE SEQUENCE</scope>
    <source>
        <strain evidence="3">CGMCC 1.14988</strain>
    </source>
</reference>